<dbReference type="PROSITE" id="PS01282">
    <property type="entry name" value="BIR_REPEAT_1"/>
    <property type="match status" value="1"/>
</dbReference>
<dbReference type="Pfam" id="PF00653">
    <property type="entry name" value="BIR"/>
    <property type="match status" value="3"/>
</dbReference>
<dbReference type="PROSITE" id="PS50089">
    <property type="entry name" value="ZF_RING_2"/>
    <property type="match status" value="1"/>
</dbReference>
<feature type="domain" description="RING-type" evidence="5">
    <location>
        <begin position="413"/>
        <end position="448"/>
    </location>
</feature>
<dbReference type="PROSITE" id="PS50143">
    <property type="entry name" value="BIR_REPEAT_2"/>
    <property type="match status" value="3"/>
</dbReference>
<proteinExistence type="inferred from homology"/>
<evidence type="ECO:0000313" key="7">
    <source>
        <dbReference type="RefSeq" id="XP_006812129.1"/>
    </source>
</evidence>
<dbReference type="InterPro" id="IPR050784">
    <property type="entry name" value="IAP"/>
</dbReference>
<dbReference type="InterPro" id="IPR013083">
    <property type="entry name" value="Znf_RING/FYVE/PHD"/>
</dbReference>
<dbReference type="CDD" id="cd16510">
    <property type="entry name" value="RING-HC_IAPs"/>
    <property type="match status" value="1"/>
</dbReference>
<comment type="similarity">
    <text evidence="1">Belongs to the IAP family.</text>
</comment>
<dbReference type="PANTHER" id="PTHR10044">
    <property type="entry name" value="INHIBITOR OF APOPTOSIS"/>
    <property type="match status" value="1"/>
</dbReference>
<dbReference type="Gene3D" id="1.10.1170.10">
    <property type="entry name" value="Inhibitor Of Apoptosis Protein (2mihbC-IAP-1), Chain A"/>
    <property type="match status" value="3"/>
</dbReference>
<dbReference type="RefSeq" id="XP_006812129.1">
    <property type="nucleotide sequence ID" value="XM_006812066.1"/>
</dbReference>
<protein>
    <submittedName>
        <fullName evidence="7">Baculoviral IAP repeat-containing protein 2-like</fullName>
    </submittedName>
</protein>
<gene>
    <name evidence="7" type="primary">LOC100375949</name>
</gene>
<dbReference type="CDD" id="cd00022">
    <property type="entry name" value="BIR"/>
    <property type="match status" value="3"/>
</dbReference>
<keyword evidence="6" id="KW-1185">Reference proteome</keyword>
<evidence type="ECO:0000256" key="2">
    <source>
        <dbReference type="ARBA" id="ARBA00022771"/>
    </source>
</evidence>
<evidence type="ECO:0000259" key="5">
    <source>
        <dbReference type="PROSITE" id="PS50089"/>
    </source>
</evidence>
<accession>A0ABM0LWI8</accession>
<reference evidence="7" key="1">
    <citation type="submission" date="2025-08" db="UniProtKB">
        <authorList>
            <consortium name="RefSeq"/>
        </authorList>
    </citation>
    <scope>IDENTIFICATION</scope>
    <source>
        <tissue evidence="7">Testes</tissue>
    </source>
</reference>
<name>A0ABM0LWI8_SACKO</name>
<keyword evidence="3" id="KW-0862">Zinc</keyword>
<dbReference type="SMART" id="SM00238">
    <property type="entry name" value="BIR"/>
    <property type="match status" value="3"/>
</dbReference>
<dbReference type="Gene3D" id="3.30.40.10">
    <property type="entry name" value="Zinc/RING finger domain, C3HC4 (zinc finger)"/>
    <property type="match status" value="1"/>
</dbReference>
<keyword evidence="2 4" id="KW-0479">Metal-binding</keyword>
<dbReference type="SUPFAM" id="SSF57924">
    <property type="entry name" value="Inhibitor of apoptosis (IAP) repeat"/>
    <property type="match status" value="3"/>
</dbReference>
<dbReference type="GeneID" id="100375949"/>
<keyword evidence="2 4" id="KW-0863">Zinc-finger</keyword>
<dbReference type="Pfam" id="PF13920">
    <property type="entry name" value="zf-C3HC4_3"/>
    <property type="match status" value="1"/>
</dbReference>
<evidence type="ECO:0000256" key="4">
    <source>
        <dbReference type="PROSITE-ProRule" id="PRU00175"/>
    </source>
</evidence>
<sequence>MDYIDSNAMEELNVAMRQIYITNNNALCGVDGDVHTGEYTANTTCNMASESARLASYRTWPPQAPLTPQALARAGFFFIGKRDIVECFCCHGKIENWEFGDSAMGEHKRLFANCLFVLGKDGTNQPLLSRKSQPSTKEKILLSPNQMESGSDTAQEQLVTALENELQVKDSTQKFHMESERLKSFNNFPQNSPMKPEELARAGFYYLGYADTVQCFICNGMLNNWRDGDIAMVEHRDHFPMCHFILGVDVGNVPLRNNSEERCLKSPVPVSEGIDPNIAHPQYATFKRRLDSFNTWSSKMNQKPDDLADAGFYYTGIKDNVKCFSCDGGLRNWEPLDEPWKEHAKWFPRCAYLLEKRGKAFVDFINTGDHHYVYVPTEQKPGDTCEVPPGASWIKNRDKLLAELDDLKDQKSCKICMDRDVCMLFQPCGHLVTCEVCSPALKKCPICRTPIRTAIRALMV</sequence>
<dbReference type="InterPro" id="IPR001370">
    <property type="entry name" value="BIR_rpt"/>
</dbReference>
<evidence type="ECO:0000313" key="6">
    <source>
        <dbReference type="Proteomes" id="UP000694865"/>
    </source>
</evidence>
<dbReference type="Proteomes" id="UP000694865">
    <property type="component" value="Unplaced"/>
</dbReference>
<evidence type="ECO:0000256" key="1">
    <source>
        <dbReference type="ARBA" id="ARBA00006672"/>
    </source>
</evidence>
<evidence type="ECO:0000256" key="3">
    <source>
        <dbReference type="ARBA" id="ARBA00022833"/>
    </source>
</evidence>
<dbReference type="InterPro" id="IPR001841">
    <property type="entry name" value="Znf_RING"/>
</dbReference>
<organism evidence="6 7">
    <name type="scientific">Saccoglossus kowalevskii</name>
    <name type="common">Acorn worm</name>
    <dbReference type="NCBI Taxonomy" id="10224"/>
    <lineage>
        <taxon>Eukaryota</taxon>
        <taxon>Metazoa</taxon>
        <taxon>Hemichordata</taxon>
        <taxon>Enteropneusta</taxon>
        <taxon>Harrimaniidae</taxon>
        <taxon>Saccoglossus</taxon>
    </lineage>
</organism>
<dbReference type="PANTHER" id="PTHR10044:SF139">
    <property type="entry name" value="DEATH-ASSOCIATED INHIBITOR OF APOPTOSIS 2"/>
    <property type="match status" value="1"/>
</dbReference>